<feature type="compositionally biased region" description="Polar residues" evidence="1">
    <location>
        <begin position="48"/>
        <end position="70"/>
    </location>
</feature>
<name>A0A7J6D7M9_9TELE</name>
<dbReference type="EMBL" id="JAAMOB010000003">
    <property type="protein sequence ID" value="KAF4115286.1"/>
    <property type="molecule type" value="Genomic_DNA"/>
</dbReference>
<keyword evidence="3" id="KW-1185">Reference proteome</keyword>
<reference evidence="2 3" key="1">
    <citation type="submission" date="2020-04" db="EMBL/GenBank/DDBJ databases">
        <title>Chromosome-level genome assembly of a cyprinid fish Onychostoma macrolepis by integration of Nanopore Sequencing, Bionano and Hi-C technology.</title>
        <authorList>
            <person name="Wang D."/>
        </authorList>
    </citation>
    <scope>NUCLEOTIDE SEQUENCE [LARGE SCALE GENOMIC DNA]</scope>
    <source>
        <strain evidence="2">SWU-2019</strain>
        <tissue evidence="2">Muscle</tissue>
    </source>
</reference>
<organism evidence="2 3">
    <name type="scientific">Onychostoma macrolepis</name>
    <dbReference type="NCBI Taxonomy" id="369639"/>
    <lineage>
        <taxon>Eukaryota</taxon>
        <taxon>Metazoa</taxon>
        <taxon>Chordata</taxon>
        <taxon>Craniata</taxon>
        <taxon>Vertebrata</taxon>
        <taxon>Euteleostomi</taxon>
        <taxon>Actinopterygii</taxon>
        <taxon>Neopterygii</taxon>
        <taxon>Teleostei</taxon>
        <taxon>Ostariophysi</taxon>
        <taxon>Cypriniformes</taxon>
        <taxon>Cyprinidae</taxon>
        <taxon>Acrossocheilinae</taxon>
        <taxon>Onychostoma</taxon>
    </lineage>
</organism>
<dbReference type="AlphaFoldDB" id="A0A7J6D7M9"/>
<gene>
    <name evidence="2" type="ORF">G5714_002775</name>
</gene>
<evidence type="ECO:0000256" key="1">
    <source>
        <dbReference type="SAM" id="MobiDB-lite"/>
    </source>
</evidence>
<evidence type="ECO:0000313" key="3">
    <source>
        <dbReference type="Proteomes" id="UP000579812"/>
    </source>
</evidence>
<feature type="region of interest" description="Disordered" evidence="1">
    <location>
        <begin position="1"/>
        <end position="30"/>
    </location>
</feature>
<protein>
    <submittedName>
        <fullName evidence="2">Uncharacterized protein</fullName>
    </submittedName>
</protein>
<proteinExistence type="predicted"/>
<sequence>MSNDSLPQHPPPHPSHRCQKDAAPGQLDMPTSELQELLTLAKELLEQNSTEEYCEGQTSDSLPDTTQHQTPPREEHPLKPVDTPEAARQGNSNGISFSWGRGHDERRGQVLRTGQQDCSEQTRDL</sequence>
<dbReference type="Proteomes" id="UP000579812">
    <property type="component" value="Unassembled WGS sequence"/>
</dbReference>
<evidence type="ECO:0000313" key="2">
    <source>
        <dbReference type="EMBL" id="KAF4115286.1"/>
    </source>
</evidence>
<comment type="caution">
    <text evidence="2">The sequence shown here is derived from an EMBL/GenBank/DDBJ whole genome shotgun (WGS) entry which is preliminary data.</text>
</comment>
<feature type="region of interest" description="Disordered" evidence="1">
    <location>
        <begin position="48"/>
        <end position="125"/>
    </location>
</feature>
<accession>A0A7J6D7M9</accession>